<comment type="caution">
    <text evidence="1">The sequence shown here is derived from an EMBL/GenBank/DDBJ whole genome shotgun (WGS) entry which is preliminary data.</text>
</comment>
<keyword evidence="2" id="KW-1185">Reference proteome</keyword>
<proteinExistence type="predicted"/>
<evidence type="ECO:0000313" key="2">
    <source>
        <dbReference type="Proteomes" id="UP000829398"/>
    </source>
</evidence>
<organism evidence="1 2">
    <name type="scientific">Citrus sinensis</name>
    <name type="common">Sweet orange</name>
    <name type="synonym">Citrus aurantium var. sinensis</name>
    <dbReference type="NCBI Taxonomy" id="2711"/>
    <lineage>
        <taxon>Eukaryota</taxon>
        <taxon>Viridiplantae</taxon>
        <taxon>Streptophyta</taxon>
        <taxon>Embryophyta</taxon>
        <taxon>Tracheophyta</taxon>
        <taxon>Spermatophyta</taxon>
        <taxon>Magnoliopsida</taxon>
        <taxon>eudicotyledons</taxon>
        <taxon>Gunneridae</taxon>
        <taxon>Pentapetalae</taxon>
        <taxon>rosids</taxon>
        <taxon>malvids</taxon>
        <taxon>Sapindales</taxon>
        <taxon>Rutaceae</taxon>
        <taxon>Aurantioideae</taxon>
        <taxon>Citrus</taxon>
    </lineage>
</organism>
<reference evidence="2" key="1">
    <citation type="journal article" date="2023" name="Hortic. Res.">
        <title>A chromosome-level phased genome enabling allele-level studies in sweet orange: a case study on citrus Huanglongbing tolerance.</title>
        <authorList>
            <person name="Wu B."/>
            <person name="Yu Q."/>
            <person name="Deng Z."/>
            <person name="Duan Y."/>
            <person name="Luo F."/>
            <person name="Gmitter F. Jr."/>
        </authorList>
    </citation>
    <scope>NUCLEOTIDE SEQUENCE [LARGE SCALE GENOMIC DNA]</scope>
    <source>
        <strain evidence="2">cv. Valencia</strain>
    </source>
</reference>
<dbReference type="Proteomes" id="UP000829398">
    <property type="component" value="Chromosome 3"/>
</dbReference>
<dbReference type="EMBL" id="CM039172">
    <property type="protein sequence ID" value="KAH9785310.1"/>
    <property type="molecule type" value="Genomic_DNA"/>
</dbReference>
<gene>
    <name evidence="1" type="ORF">KPL71_009918</name>
</gene>
<protein>
    <submittedName>
        <fullName evidence="1">Serine/threonine protein phosphatase 2A regulatory subunit B''alpha</fullName>
    </submittedName>
</protein>
<evidence type="ECO:0000313" key="1">
    <source>
        <dbReference type="EMBL" id="KAH9785310.1"/>
    </source>
</evidence>
<accession>A0ACB8MI45</accession>
<sequence length="574" mass="67381">MVVFMHQFCLSLPGSSLVRLEGGRIMKILFTSCFQWRADHLIKPSNEYWFKCLDLDENGQLTPDEMKLFMRSSMSENEMPFEDVLRPNTRHDCTRGPFKLSLILGNRMETGNDNADASSSSSNSFYTFPPLPPIILPRSPSNQEEGNIPPLFDPPLQLALRNHHEIMRQSLKEQYILRISHFFDNPLGGFRINDAEFKSVITKKVCQLPSFFSAALFRKIDIKSSGIVTRDKFIRYWVDRDMLTMDTVTQMYRILKQPDHEYLSQVDFKPVLQELLETHPGLEFLKTKPNFQKRYAETVIYRIFYHINRRGNGRLSLRELKRGNLIPAMQRVDDEEDTDGVLRYFSYKQFYVIYRKFGEVDANHDFLIDQGDLLTYGDGALTSRIVARIFEQASLCPIAPRKFTCEVARHMNYEDFVYFLISVEDKSSEPSVEYWFKLLDLDGNGKLTPGEMRYFYEDHAKKPVSFEMILCQIIDMIAPEREEYITLRDLKRSDLSRIVFEVLSNRGKLLAFDDRVRFPLPRRRLQGHQHPDLIEWLRFVDKEFESMLIDAEFISSSEDEPMEDWGEPIEEMHD</sequence>
<name>A0ACB8MI45_CITSI</name>